<reference evidence="2" key="1">
    <citation type="journal article" date="2021" name="PeerJ">
        <title>Extensive microbial diversity within the chicken gut microbiome revealed by metagenomics and culture.</title>
        <authorList>
            <person name="Gilroy R."/>
            <person name="Ravi A."/>
            <person name="Getino M."/>
            <person name="Pursley I."/>
            <person name="Horton D.L."/>
            <person name="Alikhan N.F."/>
            <person name="Baker D."/>
            <person name="Gharbi K."/>
            <person name="Hall N."/>
            <person name="Watson M."/>
            <person name="Adriaenssens E.M."/>
            <person name="Foster-Nyarko E."/>
            <person name="Jarju S."/>
            <person name="Secka A."/>
            <person name="Antonio M."/>
            <person name="Oren A."/>
            <person name="Chaudhuri R.R."/>
            <person name="La Ragione R."/>
            <person name="Hildebrand F."/>
            <person name="Pallen M.J."/>
        </authorList>
    </citation>
    <scope>NUCLEOTIDE SEQUENCE</scope>
    <source>
        <strain evidence="2">5925</strain>
    </source>
</reference>
<dbReference type="AlphaFoldDB" id="A0A9D2UC53"/>
<evidence type="ECO:0000313" key="2">
    <source>
        <dbReference type="EMBL" id="HJD49668.1"/>
    </source>
</evidence>
<name>A0A9D2UC53_9CORY</name>
<comment type="caution">
    <text evidence="2">The sequence shown here is derived from an EMBL/GenBank/DDBJ whole genome shotgun (WGS) entry which is preliminary data.</text>
</comment>
<accession>A0A9D2UC53</accession>
<reference evidence="2" key="2">
    <citation type="submission" date="2021-04" db="EMBL/GenBank/DDBJ databases">
        <authorList>
            <person name="Gilroy R."/>
        </authorList>
    </citation>
    <scope>NUCLEOTIDE SEQUENCE</scope>
    <source>
        <strain evidence="2">5925</strain>
    </source>
</reference>
<proteinExistence type="predicted"/>
<dbReference type="Proteomes" id="UP000823907">
    <property type="component" value="Unassembled WGS sequence"/>
</dbReference>
<organism evidence="2 3">
    <name type="scientific">Candidatus Corynebacterium intestinavium</name>
    <dbReference type="NCBI Taxonomy" id="2838531"/>
    <lineage>
        <taxon>Bacteria</taxon>
        <taxon>Bacillati</taxon>
        <taxon>Actinomycetota</taxon>
        <taxon>Actinomycetes</taxon>
        <taxon>Mycobacteriales</taxon>
        <taxon>Corynebacteriaceae</taxon>
        <taxon>Corynebacterium</taxon>
    </lineage>
</organism>
<gene>
    <name evidence="2" type="ORF">H9907_06200</name>
</gene>
<sequence>MVPLTNGTEREGTGRPDTGGHTGGQVVAEQERIQSAAHEARSVAEQLAAVAPPHTPHVELPFLPELGRFLAALQQARARHHEATGELARFYQGAAGALDEFRGRVDEHEQAAQAGFEALAGGVR</sequence>
<evidence type="ECO:0000313" key="3">
    <source>
        <dbReference type="Proteomes" id="UP000823907"/>
    </source>
</evidence>
<dbReference type="EMBL" id="DWUR01000100">
    <property type="protein sequence ID" value="HJD49668.1"/>
    <property type="molecule type" value="Genomic_DNA"/>
</dbReference>
<feature type="region of interest" description="Disordered" evidence="1">
    <location>
        <begin position="1"/>
        <end position="25"/>
    </location>
</feature>
<evidence type="ECO:0000256" key="1">
    <source>
        <dbReference type="SAM" id="MobiDB-lite"/>
    </source>
</evidence>
<protein>
    <submittedName>
        <fullName evidence="2">Uncharacterized protein</fullName>
    </submittedName>
</protein>